<feature type="transmembrane region" description="Helical" evidence="2">
    <location>
        <begin position="20"/>
        <end position="41"/>
    </location>
</feature>
<organism evidence="3 4">
    <name type="scientific">Clostridium sardiniense</name>
    <name type="common">Clostridium absonum</name>
    <dbReference type="NCBI Taxonomy" id="29369"/>
    <lineage>
        <taxon>Bacteria</taxon>
        <taxon>Bacillati</taxon>
        <taxon>Bacillota</taxon>
        <taxon>Clostridia</taxon>
        <taxon>Eubacteriales</taxon>
        <taxon>Clostridiaceae</taxon>
        <taxon>Clostridium</taxon>
    </lineage>
</organism>
<keyword evidence="2" id="KW-0472">Membrane</keyword>
<proteinExistence type="predicted"/>
<dbReference type="RefSeq" id="WP_221862280.1">
    <property type="nucleotide sequence ID" value="NZ_JAIKTU010000017.1"/>
</dbReference>
<reference evidence="3 4" key="1">
    <citation type="journal article" date="2021" name="Cell Host Microbe">
        <title>in vivo commensal control of Clostridioides difficile virulence.</title>
        <authorList>
            <person name="Girinathan B.P."/>
            <person name="Dibenedetto N."/>
            <person name="Worley J.N."/>
            <person name="Peltier J."/>
            <person name="Arrieta-Ortiz M.L."/>
            <person name="Rupa Christinal Immanuel S."/>
            <person name="Lavin R."/>
            <person name="Delaney M.L."/>
            <person name="Cummins C."/>
            <person name="Hoffmann M."/>
            <person name="Luo Y."/>
            <person name="Gonzalez-Escalona N."/>
            <person name="Allard M."/>
            <person name="Onderdonk A.B."/>
            <person name="Gerber G.K."/>
            <person name="Sonenshein A.L."/>
            <person name="Baliga N."/>
            <person name="Dupuy B."/>
            <person name="Bry L."/>
        </authorList>
    </citation>
    <scope>NUCLEOTIDE SEQUENCE [LARGE SCALE GENOMIC DNA]</scope>
    <source>
        <strain evidence="3 4">DSM 599</strain>
    </source>
</reference>
<keyword evidence="2" id="KW-1133">Transmembrane helix</keyword>
<evidence type="ECO:0000256" key="1">
    <source>
        <dbReference type="SAM" id="Coils"/>
    </source>
</evidence>
<feature type="transmembrane region" description="Helical" evidence="2">
    <location>
        <begin position="395"/>
        <end position="415"/>
    </location>
</feature>
<evidence type="ECO:0000313" key="3">
    <source>
        <dbReference type="EMBL" id="MBY0757138.1"/>
    </source>
</evidence>
<feature type="transmembrane region" description="Helical" evidence="2">
    <location>
        <begin position="338"/>
        <end position="356"/>
    </location>
</feature>
<keyword evidence="1" id="KW-0175">Coiled coil</keyword>
<feature type="transmembrane region" description="Helical" evidence="2">
    <location>
        <begin position="236"/>
        <end position="261"/>
    </location>
</feature>
<keyword evidence="2" id="KW-0812">Transmembrane</keyword>
<sequence length="422" mass="47357">MIFTLIKNELIKITRRGKTWVVFGLFALAMVGFIFMAKISANQMAHWQSPEGQIENIDTQLGWSKDNLKHNEDYLNEVKNNKSSSKEEIENAKSNVEYAKNDIERLQADRKIQEKLIGQEAPDWRIAVKSEIASLKSELERAKVEGHVNKEQTDNINKQIERNQYFLDNDIKPIQEWEFYPSNFGIQVMMMLGMVILVAGIAVFMSDIISGECTPATLKFLLVQPISRGKVVLSKFIAIIITVVSMICGLEIATFGIMGAFTGFDAMKMPVELALKYQINQEVLIQQGFKQLDLVANSGYNSTMGEFVLKSFLLQVLFIIACCAFIFMISALFKSSMITMAVSVIVSVAATMLPMMSQKIGEYAHLIFLNYGNTPAVIQGNIAYNYSNVNFTPQLGAILMIGTIIVSYIVAHVVFSKRDMLV</sequence>
<dbReference type="Pfam" id="PF12679">
    <property type="entry name" value="ABC2_membrane_2"/>
    <property type="match status" value="1"/>
</dbReference>
<evidence type="ECO:0000313" key="4">
    <source>
        <dbReference type="Proteomes" id="UP001299068"/>
    </source>
</evidence>
<keyword evidence="4" id="KW-1185">Reference proteome</keyword>
<protein>
    <submittedName>
        <fullName evidence="3">ABC transporter permease subunit</fullName>
    </submittedName>
</protein>
<comment type="caution">
    <text evidence="3">The sequence shown here is derived from an EMBL/GenBank/DDBJ whole genome shotgun (WGS) entry which is preliminary data.</text>
</comment>
<feature type="transmembrane region" description="Helical" evidence="2">
    <location>
        <begin position="184"/>
        <end position="205"/>
    </location>
</feature>
<feature type="transmembrane region" description="Helical" evidence="2">
    <location>
        <begin position="312"/>
        <end position="333"/>
    </location>
</feature>
<dbReference type="PANTHER" id="PTHR37305:SF1">
    <property type="entry name" value="MEMBRANE PROTEIN"/>
    <property type="match status" value="1"/>
</dbReference>
<name>A0ABS7L222_CLOSR</name>
<dbReference type="EMBL" id="JAIKTU010000017">
    <property type="protein sequence ID" value="MBY0757138.1"/>
    <property type="molecule type" value="Genomic_DNA"/>
</dbReference>
<evidence type="ECO:0000256" key="2">
    <source>
        <dbReference type="SAM" id="Phobius"/>
    </source>
</evidence>
<feature type="coiled-coil region" evidence="1">
    <location>
        <begin position="75"/>
        <end position="145"/>
    </location>
</feature>
<accession>A0ABS7L222</accession>
<dbReference type="PANTHER" id="PTHR37305">
    <property type="entry name" value="INTEGRAL MEMBRANE PROTEIN-RELATED"/>
    <property type="match status" value="1"/>
</dbReference>
<gene>
    <name evidence="3" type="ORF">K5V21_17030</name>
</gene>
<dbReference type="Proteomes" id="UP001299068">
    <property type="component" value="Unassembled WGS sequence"/>
</dbReference>